<evidence type="ECO:0000313" key="2">
    <source>
        <dbReference type="Proteomes" id="UP000183610"/>
    </source>
</evidence>
<dbReference type="Proteomes" id="UP000183610">
    <property type="component" value="Unassembled WGS sequence"/>
</dbReference>
<accession>A0AAX2DMF9</accession>
<protein>
    <submittedName>
        <fullName evidence="1">Uncharacterized protein</fullName>
    </submittedName>
</protein>
<name>A0AAX2DMF9_LISIV</name>
<dbReference type="EMBL" id="FNMX01000003">
    <property type="protein sequence ID" value="SDW37075.1"/>
    <property type="molecule type" value="Genomic_DNA"/>
</dbReference>
<reference evidence="1 2" key="1">
    <citation type="submission" date="2016-10" db="EMBL/GenBank/DDBJ databases">
        <authorList>
            <person name="Varghese N."/>
            <person name="Submissions S."/>
        </authorList>
    </citation>
    <scope>NUCLEOTIDE SEQUENCE [LARGE SCALE GENOMIC DNA]</scope>
    <source>
        <strain evidence="1 2">ATCC 49954</strain>
    </source>
</reference>
<proteinExistence type="predicted"/>
<evidence type="ECO:0000313" key="1">
    <source>
        <dbReference type="EMBL" id="SDW37075.1"/>
    </source>
</evidence>
<gene>
    <name evidence="1" type="ORF">SAMN05421782_1034</name>
</gene>
<comment type="caution">
    <text evidence="1">The sequence shown here is derived from an EMBL/GenBank/DDBJ whole genome shotgun (WGS) entry which is preliminary data.</text>
</comment>
<organism evidence="1 2">
    <name type="scientific">Listeria ivanovii</name>
    <dbReference type="NCBI Taxonomy" id="1638"/>
    <lineage>
        <taxon>Bacteria</taxon>
        <taxon>Bacillati</taxon>
        <taxon>Bacillota</taxon>
        <taxon>Bacilli</taxon>
        <taxon>Bacillales</taxon>
        <taxon>Listeriaceae</taxon>
        <taxon>Listeria</taxon>
    </lineage>
</organism>
<sequence>MILMETIDAKTIKESIFISSVYFYGEETFEINLVTSPDYFGRHALSIETLGDGYEMEFTGMNG</sequence>
<dbReference type="AlphaFoldDB" id="A0AAX2DMF9"/>
<dbReference type="RefSeq" id="WP_218131696.1">
    <property type="nucleotide sequence ID" value="NZ_FNMX01000003.1"/>
</dbReference>